<evidence type="ECO:0000256" key="3">
    <source>
        <dbReference type="ARBA" id="ARBA00023163"/>
    </source>
</evidence>
<dbReference type="KEGG" id="str:Sterm_1471"/>
<dbReference type="HOGENOM" id="CLU_111585_5_3_0"/>
<dbReference type="STRING" id="526218.Sterm_1471"/>
<name>D1AHU9_SEBTE</name>
<dbReference type="PANTHER" id="PTHR33204:SF37">
    <property type="entry name" value="HTH-TYPE TRANSCRIPTIONAL REGULATOR YODB"/>
    <property type="match status" value="1"/>
</dbReference>
<organism evidence="5 6">
    <name type="scientific">Sebaldella termitidis (strain ATCC 33386 / NCTC 11300)</name>
    <dbReference type="NCBI Taxonomy" id="526218"/>
    <lineage>
        <taxon>Bacteria</taxon>
        <taxon>Fusobacteriati</taxon>
        <taxon>Fusobacteriota</taxon>
        <taxon>Fusobacteriia</taxon>
        <taxon>Fusobacteriales</taxon>
        <taxon>Leptotrichiaceae</taxon>
        <taxon>Sebaldella</taxon>
    </lineage>
</organism>
<dbReference type="PROSITE" id="PS51118">
    <property type="entry name" value="HTH_HXLR"/>
    <property type="match status" value="1"/>
</dbReference>
<dbReference type="InterPro" id="IPR036390">
    <property type="entry name" value="WH_DNA-bd_sf"/>
</dbReference>
<dbReference type="Gene3D" id="1.10.10.10">
    <property type="entry name" value="Winged helix-like DNA-binding domain superfamily/Winged helix DNA-binding domain"/>
    <property type="match status" value="1"/>
</dbReference>
<evidence type="ECO:0000259" key="4">
    <source>
        <dbReference type="PROSITE" id="PS51118"/>
    </source>
</evidence>
<sequence>MKKEDSKCIDSFQCNVEKALNIIGGKWSFLIIKHLFDGTMRFGEIRKALHNISPKTLTSCLRDLEKNDILTRKVYPTIPPAVEYTLTEKGRDLNNIINEMKLWGKKWT</sequence>
<feature type="domain" description="HTH hxlR-type" evidence="4">
    <location>
        <begin position="14"/>
        <end position="108"/>
    </location>
</feature>
<reference evidence="5 6" key="2">
    <citation type="journal article" date="2010" name="Stand. Genomic Sci.">
        <title>Complete genome sequence of Sebaldella termitidis type strain (NCTC 11300).</title>
        <authorList>
            <person name="Harmon-Smith M."/>
            <person name="Celia L."/>
            <person name="Chertkov O."/>
            <person name="Lapidus A."/>
            <person name="Copeland A."/>
            <person name="Glavina Del Rio T."/>
            <person name="Nolan M."/>
            <person name="Lucas S."/>
            <person name="Tice H."/>
            <person name="Cheng J.F."/>
            <person name="Han C."/>
            <person name="Detter J.C."/>
            <person name="Bruce D."/>
            <person name="Goodwin L."/>
            <person name="Pitluck S."/>
            <person name="Pati A."/>
            <person name="Liolios K."/>
            <person name="Ivanova N."/>
            <person name="Mavromatis K."/>
            <person name="Mikhailova N."/>
            <person name="Chen A."/>
            <person name="Palaniappan K."/>
            <person name="Land M."/>
            <person name="Hauser L."/>
            <person name="Chang Y.J."/>
            <person name="Jeffries C.D."/>
            <person name="Brettin T."/>
            <person name="Goker M."/>
            <person name="Beck B."/>
            <person name="Bristow J."/>
            <person name="Eisen J.A."/>
            <person name="Markowitz V."/>
            <person name="Hugenholtz P."/>
            <person name="Kyrpides N.C."/>
            <person name="Klenk H.P."/>
            <person name="Chen F."/>
        </authorList>
    </citation>
    <scope>NUCLEOTIDE SEQUENCE [LARGE SCALE GENOMIC DNA]</scope>
    <source>
        <strain evidence="6">ATCC 33386 / NCTC 11300</strain>
    </source>
</reference>
<keyword evidence="6" id="KW-1185">Reference proteome</keyword>
<evidence type="ECO:0000256" key="1">
    <source>
        <dbReference type="ARBA" id="ARBA00023015"/>
    </source>
</evidence>
<keyword evidence="1" id="KW-0805">Transcription regulation</keyword>
<dbReference type="Pfam" id="PF01638">
    <property type="entry name" value="HxlR"/>
    <property type="match status" value="1"/>
</dbReference>
<dbReference type="SUPFAM" id="SSF46785">
    <property type="entry name" value="Winged helix' DNA-binding domain"/>
    <property type="match status" value="1"/>
</dbReference>
<dbReference type="EMBL" id="CP001739">
    <property type="protein sequence ID" value="ACZ08333.1"/>
    <property type="molecule type" value="Genomic_DNA"/>
</dbReference>
<reference evidence="6" key="1">
    <citation type="submission" date="2009-09" db="EMBL/GenBank/DDBJ databases">
        <title>The complete chromosome of Sebaldella termitidis ATCC 33386.</title>
        <authorList>
            <consortium name="US DOE Joint Genome Institute (JGI-PGF)"/>
            <person name="Lucas S."/>
            <person name="Copeland A."/>
            <person name="Lapidus A."/>
            <person name="Glavina del Rio T."/>
            <person name="Dalin E."/>
            <person name="Tice H."/>
            <person name="Bruce D."/>
            <person name="Goodwin L."/>
            <person name="Pitluck S."/>
            <person name="Kyrpides N."/>
            <person name="Mavromatis K."/>
            <person name="Ivanova N."/>
            <person name="Mikhailova N."/>
            <person name="Sims D."/>
            <person name="Meincke L."/>
            <person name="Brettin T."/>
            <person name="Detter J.C."/>
            <person name="Han C."/>
            <person name="Larimer F."/>
            <person name="Land M."/>
            <person name="Hauser L."/>
            <person name="Markowitz V."/>
            <person name="Cheng J.F."/>
            <person name="Hugenholtz P."/>
            <person name="Woyke T."/>
            <person name="Wu D."/>
            <person name="Eisen J.A."/>
        </authorList>
    </citation>
    <scope>NUCLEOTIDE SEQUENCE [LARGE SCALE GENOMIC DNA]</scope>
    <source>
        <strain evidence="6">ATCC 33386 / NCTC 11300</strain>
    </source>
</reference>
<keyword evidence="2" id="KW-0238">DNA-binding</keyword>
<evidence type="ECO:0000313" key="5">
    <source>
        <dbReference type="EMBL" id="ACZ08333.1"/>
    </source>
</evidence>
<dbReference type="eggNOG" id="COG1733">
    <property type="taxonomic scope" value="Bacteria"/>
</dbReference>
<dbReference type="Proteomes" id="UP000000845">
    <property type="component" value="Chromosome"/>
</dbReference>
<evidence type="ECO:0000313" key="6">
    <source>
        <dbReference type="Proteomes" id="UP000000845"/>
    </source>
</evidence>
<dbReference type="PANTHER" id="PTHR33204">
    <property type="entry name" value="TRANSCRIPTIONAL REGULATOR, MARR FAMILY"/>
    <property type="match status" value="1"/>
</dbReference>
<dbReference type="AlphaFoldDB" id="D1AHU9"/>
<dbReference type="GO" id="GO:0003677">
    <property type="term" value="F:DNA binding"/>
    <property type="evidence" value="ECO:0007669"/>
    <property type="project" value="UniProtKB-KW"/>
</dbReference>
<evidence type="ECO:0000256" key="2">
    <source>
        <dbReference type="ARBA" id="ARBA00023125"/>
    </source>
</evidence>
<dbReference type="InterPro" id="IPR002577">
    <property type="entry name" value="HTH_HxlR"/>
</dbReference>
<gene>
    <name evidence="5" type="ordered locus">Sterm_1471</name>
</gene>
<proteinExistence type="predicted"/>
<keyword evidence="3" id="KW-0804">Transcription</keyword>
<dbReference type="RefSeq" id="WP_012860929.1">
    <property type="nucleotide sequence ID" value="NC_013517.1"/>
</dbReference>
<dbReference type="InterPro" id="IPR036388">
    <property type="entry name" value="WH-like_DNA-bd_sf"/>
</dbReference>
<accession>D1AHU9</accession>
<protein>
    <submittedName>
        <fullName evidence="5">Transcriptional regulator, HxlR family</fullName>
    </submittedName>
</protein>